<name>A0ABD1I7X4_SALDI</name>
<reference evidence="2 3" key="1">
    <citation type="submission" date="2024-06" db="EMBL/GenBank/DDBJ databases">
        <title>A chromosome level genome sequence of Diviner's sage (Salvia divinorum).</title>
        <authorList>
            <person name="Ford S.A."/>
            <person name="Ro D.-K."/>
            <person name="Ness R.W."/>
            <person name="Phillips M.A."/>
        </authorList>
    </citation>
    <scope>NUCLEOTIDE SEQUENCE [LARGE SCALE GENOMIC DNA]</scope>
    <source>
        <strain evidence="2">SAF-2024a</strain>
        <tissue evidence="2">Leaf</tissue>
    </source>
</reference>
<feature type="compositionally biased region" description="Basic and acidic residues" evidence="1">
    <location>
        <begin position="65"/>
        <end position="76"/>
    </location>
</feature>
<sequence length="91" mass="9550">MGQVQEKWKSGDLKKATGKQENLPGITSFCCSMLGQLAASPKETSASGEPSQSSGLANVDNTVDVNKDKAPHHDNASNEANEPSASVHPEE</sequence>
<evidence type="ECO:0000256" key="1">
    <source>
        <dbReference type="SAM" id="MobiDB-lite"/>
    </source>
</evidence>
<evidence type="ECO:0000313" key="2">
    <source>
        <dbReference type="EMBL" id="KAL1564455.1"/>
    </source>
</evidence>
<keyword evidence="3" id="KW-1185">Reference proteome</keyword>
<protein>
    <submittedName>
        <fullName evidence="2">Uncharacterized protein</fullName>
    </submittedName>
</protein>
<proteinExistence type="predicted"/>
<organism evidence="2 3">
    <name type="scientific">Salvia divinorum</name>
    <name type="common">Maria pastora</name>
    <name type="synonym">Diviner's sage</name>
    <dbReference type="NCBI Taxonomy" id="28513"/>
    <lineage>
        <taxon>Eukaryota</taxon>
        <taxon>Viridiplantae</taxon>
        <taxon>Streptophyta</taxon>
        <taxon>Embryophyta</taxon>
        <taxon>Tracheophyta</taxon>
        <taxon>Spermatophyta</taxon>
        <taxon>Magnoliopsida</taxon>
        <taxon>eudicotyledons</taxon>
        <taxon>Gunneridae</taxon>
        <taxon>Pentapetalae</taxon>
        <taxon>asterids</taxon>
        <taxon>lamiids</taxon>
        <taxon>Lamiales</taxon>
        <taxon>Lamiaceae</taxon>
        <taxon>Nepetoideae</taxon>
        <taxon>Mentheae</taxon>
        <taxon>Salviinae</taxon>
        <taxon>Salvia</taxon>
        <taxon>Salvia subgen. Calosphace</taxon>
    </lineage>
</organism>
<accession>A0ABD1I7X4</accession>
<gene>
    <name evidence="2" type="ORF">AAHA92_06795</name>
</gene>
<dbReference type="EMBL" id="JBEAFC010000003">
    <property type="protein sequence ID" value="KAL1564455.1"/>
    <property type="molecule type" value="Genomic_DNA"/>
</dbReference>
<feature type="compositionally biased region" description="Basic and acidic residues" evidence="1">
    <location>
        <begin position="1"/>
        <end position="15"/>
    </location>
</feature>
<dbReference type="AlphaFoldDB" id="A0ABD1I7X4"/>
<feature type="region of interest" description="Disordered" evidence="1">
    <location>
        <begin position="39"/>
        <end position="91"/>
    </location>
</feature>
<feature type="compositionally biased region" description="Polar residues" evidence="1">
    <location>
        <begin position="42"/>
        <end position="64"/>
    </location>
</feature>
<comment type="caution">
    <text evidence="2">The sequence shown here is derived from an EMBL/GenBank/DDBJ whole genome shotgun (WGS) entry which is preliminary data.</text>
</comment>
<dbReference type="Proteomes" id="UP001567538">
    <property type="component" value="Unassembled WGS sequence"/>
</dbReference>
<evidence type="ECO:0000313" key="3">
    <source>
        <dbReference type="Proteomes" id="UP001567538"/>
    </source>
</evidence>
<feature type="region of interest" description="Disordered" evidence="1">
    <location>
        <begin position="1"/>
        <end position="25"/>
    </location>
</feature>